<evidence type="ECO:0000313" key="3">
    <source>
        <dbReference type="EMBL" id="KDR41427.1"/>
    </source>
</evidence>
<reference evidence="3 4" key="1">
    <citation type="submission" date="2014-03" db="EMBL/GenBank/DDBJ databases">
        <title>Draft Genome Sequences of Four Burkholderia Strains.</title>
        <authorList>
            <person name="Liu X.Y."/>
            <person name="Li C.X."/>
            <person name="Xu J.H."/>
        </authorList>
    </citation>
    <scope>NUCLEOTIDE SEQUENCE [LARGE SCALE GENOMIC DNA]</scope>
    <source>
        <strain evidence="3 4">DSM 50014</strain>
    </source>
</reference>
<feature type="domain" description="N-acetyltransferase" evidence="2">
    <location>
        <begin position="1"/>
        <end position="120"/>
    </location>
</feature>
<sequence>MKIRAARSDDLDVIKALLAENELPGTDVRAALLSDFLVAEDASGAVVGSVGLERFGQSALLRSLCVARHVRNAGLGTTLLSCAEATARSAGVFELWLLTTSAAGFFRSMEYVEVDRCSAPAEVRQTRQFAQLCPANASCLKKQL</sequence>
<dbReference type="InterPro" id="IPR000182">
    <property type="entry name" value="GNAT_dom"/>
</dbReference>
<dbReference type="CDD" id="cd04301">
    <property type="entry name" value="NAT_SF"/>
    <property type="match status" value="1"/>
</dbReference>
<dbReference type="Gene3D" id="3.40.630.30">
    <property type="match status" value="1"/>
</dbReference>
<dbReference type="AlphaFoldDB" id="A0A069PLV8"/>
<evidence type="ECO:0000256" key="1">
    <source>
        <dbReference type="ARBA" id="ARBA00022679"/>
    </source>
</evidence>
<name>A0A069PLV8_9BURK</name>
<evidence type="ECO:0000313" key="4">
    <source>
        <dbReference type="Proteomes" id="UP000027466"/>
    </source>
</evidence>
<dbReference type="Proteomes" id="UP000027466">
    <property type="component" value="Unassembled WGS sequence"/>
</dbReference>
<dbReference type="PROSITE" id="PS51186">
    <property type="entry name" value="GNAT"/>
    <property type="match status" value="1"/>
</dbReference>
<accession>A0A069PLV8</accession>
<keyword evidence="4" id="KW-1185">Reference proteome</keyword>
<comment type="caution">
    <text evidence="3">The sequence shown here is derived from an EMBL/GenBank/DDBJ whole genome shotgun (WGS) entry which is preliminary data.</text>
</comment>
<evidence type="ECO:0000259" key="2">
    <source>
        <dbReference type="PROSITE" id="PS51186"/>
    </source>
</evidence>
<dbReference type="PANTHER" id="PTHR13947">
    <property type="entry name" value="GNAT FAMILY N-ACETYLTRANSFERASE"/>
    <property type="match status" value="1"/>
</dbReference>
<dbReference type="InterPro" id="IPR016181">
    <property type="entry name" value="Acyl_CoA_acyltransferase"/>
</dbReference>
<dbReference type="RefSeq" id="WP_035934782.1">
    <property type="nucleotide sequence ID" value="NZ_CADFFX010000005.1"/>
</dbReference>
<dbReference type="EMBL" id="JFHC01000027">
    <property type="protein sequence ID" value="KDR41427.1"/>
    <property type="molecule type" value="Genomic_DNA"/>
</dbReference>
<dbReference type="GO" id="GO:0008080">
    <property type="term" value="F:N-acetyltransferase activity"/>
    <property type="evidence" value="ECO:0007669"/>
    <property type="project" value="InterPro"/>
</dbReference>
<protein>
    <submittedName>
        <fullName evidence="3">GCN5 family acetyltransferase</fullName>
    </submittedName>
</protein>
<gene>
    <name evidence="3" type="ORF">BG61_17230</name>
</gene>
<organism evidence="3 4">
    <name type="scientific">Caballeronia glathei</name>
    <dbReference type="NCBI Taxonomy" id="60547"/>
    <lineage>
        <taxon>Bacteria</taxon>
        <taxon>Pseudomonadati</taxon>
        <taxon>Pseudomonadota</taxon>
        <taxon>Betaproteobacteria</taxon>
        <taxon>Burkholderiales</taxon>
        <taxon>Burkholderiaceae</taxon>
        <taxon>Caballeronia</taxon>
    </lineage>
</organism>
<dbReference type="SUPFAM" id="SSF55729">
    <property type="entry name" value="Acyl-CoA N-acyltransferases (Nat)"/>
    <property type="match status" value="1"/>
</dbReference>
<dbReference type="PANTHER" id="PTHR13947:SF37">
    <property type="entry name" value="LD18367P"/>
    <property type="match status" value="1"/>
</dbReference>
<dbReference type="NCBIfam" id="NF040501">
    <property type="entry name" value="resist_ArsN2"/>
    <property type="match status" value="1"/>
</dbReference>
<dbReference type="InterPro" id="IPR050769">
    <property type="entry name" value="NAT_camello-type"/>
</dbReference>
<dbReference type="Pfam" id="PF13508">
    <property type="entry name" value="Acetyltransf_7"/>
    <property type="match status" value="1"/>
</dbReference>
<proteinExistence type="predicted"/>
<keyword evidence="1 3" id="KW-0808">Transferase</keyword>